<dbReference type="SMART" id="SM00345">
    <property type="entry name" value="HTH_GNTR"/>
    <property type="match status" value="1"/>
</dbReference>
<dbReference type="Gene3D" id="1.10.10.10">
    <property type="entry name" value="Winged helix-like DNA-binding domain superfamily/Winged helix DNA-binding domain"/>
    <property type="match status" value="1"/>
</dbReference>
<dbReference type="SUPFAM" id="SSF48008">
    <property type="entry name" value="GntR ligand-binding domain-like"/>
    <property type="match status" value="1"/>
</dbReference>
<evidence type="ECO:0000256" key="2">
    <source>
        <dbReference type="ARBA" id="ARBA00023125"/>
    </source>
</evidence>
<gene>
    <name evidence="5" type="ORF">APZ00_20260</name>
</gene>
<dbReference type="EMBL" id="CP013068">
    <property type="protein sequence ID" value="ALV29086.1"/>
    <property type="molecule type" value="Genomic_DNA"/>
</dbReference>
<dbReference type="PANTHER" id="PTHR43537:SF45">
    <property type="entry name" value="GNTR FAMILY REGULATORY PROTEIN"/>
    <property type="match status" value="1"/>
</dbReference>
<dbReference type="Pfam" id="PF00392">
    <property type="entry name" value="GntR"/>
    <property type="match status" value="1"/>
</dbReference>
<accession>A0A0U3FS39</accession>
<proteinExistence type="predicted"/>
<dbReference type="Gene3D" id="1.20.120.530">
    <property type="entry name" value="GntR ligand-binding domain-like"/>
    <property type="match status" value="1"/>
</dbReference>
<dbReference type="KEGG" id="pphr:APZ00_20260"/>
<dbReference type="Proteomes" id="UP000064921">
    <property type="component" value="Chromosome"/>
</dbReference>
<dbReference type="AlphaFoldDB" id="A0A0U3FS39"/>
<keyword evidence="3" id="KW-0804">Transcription</keyword>
<dbReference type="STRING" id="121719.APZ00_20260"/>
<name>A0A0U3FS39_9HYPH</name>
<evidence type="ECO:0000256" key="3">
    <source>
        <dbReference type="ARBA" id="ARBA00023163"/>
    </source>
</evidence>
<dbReference type="InterPro" id="IPR008920">
    <property type="entry name" value="TF_FadR/GntR_C"/>
</dbReference>
<keyword evidence="1" id="KW-0805">Transcription regulation</keyword>
<dbReference type="InterPro" id="IPR036388">
    <property type="entry name" value="WH-like_DNA-bd_sf"/>
</dbReference>
<dbReference type="InterPro" id="IPR036390">
    <property type="entry name" value="WH_DNA-bd_sf"/>
</dbReference>
<sequence>MTDEVYDELRRQIVDVELLPGSTLPERAICERFGISRTPLREAVLRLVQSGLVTVAPQHATFVAPLDAAAIREAHFLRDNLEPAALRLLCEAGSLDLSSMEEILLEQKLLLSRGDLSSFLPLDDQFHRQIFKLAGLEGVWSIIHAKKAHLDRVRHLQAPQPGKIPRLIEEHEAILNAVRNRDAAAAGTALRSHISGAILYIAELETQRPELFRLPDARAASAGAGQE</sequence>
<evidence type="ECO:0000256" key="1">
    <source>
        <dbReference type="ARBA" id="ARBA00023015"/>
    </source>
</evidence>
<evidence type="ECO:0000313" key="6">
    <source>
        <dbReference type="Proteomes" id="UP000064921"/>
    </source>
</evidence>
<dbReference type="GO" id="GO:0003700">
    <property type="term" value="F:DNA-binding transcription factor activity"/>
    <property type="evidence" value="ECO:0007669"/>
    <property type="project" value="InterPro"/>
</dbReference>
<dbReference type="Pfam" id="PF07729">
    <property type="entry name" value="FCD"/>
    <property type="match status" value="1"/>
</dbReference>
<dbReference type="GO" id="GO:0003677">
    <property type="term" value="F:DNA binding"/>
    <property type="evidence" value="ECO:0007669"/>
    <property type="project" value="UniProtKB-KW"/>
</dbReference>
<protein>
    <recommendedName>
        <fullName evidence="4">HTH gntR-type domain-containing protein</fullName>
    </recommendedName>
</protein>
<dbReference type="PROSITE" id="PS50949">
    <property type="entry name" value="HTH_GNTR"/>
    <property type="match status" value="1"/>
</dbReference>
<reference evidence="5 6" key="1">
    <citation type="submission" date="2015-10" db="EMBL/GenBank/DDBJ databases">
        <title>The world's first case of liver abscess caused by Pannonibacter phragmitetus.</title>
        <authorList>
            <person name="Ming D."/>
            <person name="Wang M."/>
            <person name="Zhou Y."/>
            <person name="Jiang T."/>
            <person name="Hu S."/>
        </authorList>
    </citation>
    <scope>NUCLEOTIDE SEQUENCE [LARGE SCALE GENOMIC DNA]</scope>
    <source>
        <strain evidence="5 6">31801</strain>
    </source>
</reference>
<dbReference type="SMART" id="SM00895">
    <property type="entry name" value="FCD"/>
    <property type="match status" value="1"/>
</dbReference>
<feature type="domain" description="HTH gntR-type" evidence="4">
    <location>
        <begin position="1"/>
        <end position="66"/>
    </location>
</feature>
<keyword evidence="2" id="KW-0238">DNA-binding</keyword>
<dbReference type="CDD" id="cd07377">
    <property type="entry name" value="WHTH_GntR"/>
    <property type="match status" value="1"/>
</dbReference>
<dbReference type="PRINTS" id="PR00035">
    <property type="entry name" value="HTHGNTR"/>
</dbReference>
<dbReference type="PANTHER" id="PTHR43537">
    <property type="entry name" value="TRANSCRIPTIONAL REGULATOR, GNTR FAMILY"/>
    <property type="match status" value="1"/>
</dbReference>
<evidence type="ECO:0000313" key="5">
    <source>
        <dbReference type="EMBL" id="ALV29086.1"/>
    </source>
</evidence>
<dbReference type="InterPro" id="IPR011711">
    <property type="entry name" value="GntR_C"/>
</dbReference>
<organism evidence="5 6">
    <name type="scientific">Pannonibacter phragmitetus</name>
    <dbReference type="NCBI Taxonomy" id="121719"/>
    <lineage>
        <taxon>Bacteria</taxon>
        <taxon>Pseudomonadati</taxon>
        <taxon>Pseudomonadota</taxon>
        <taxon>Alphaproteobacteria</taxon>
        <taxon>Hyphomicrobiales</taxon>
        <taxon>Stappiaceae</taxon>
        <taxon>Pannonibacter</taxon>
    </lineage>
</organism>
<dbReference type="InterPro" id="IPR000524">
    <property type="entry name" value="Tscrpt_reg_HTH_GntR"/>
</dbReference>
<keyword evidence="6" id="KW-1185">Reference proteome</keyword>
<evidence type="ECO:0000259" key="4">
    <source>
        <dbReference type="PROSITE" id="PS50949"/>
    </source>
</evidence>
<dbReference type="SUPFAM" id="SSF46785">
    <property type="entry name" value="Winged helix' DNA-binding domain"/>
    <property type="match status" value="1"/>
</dbReference>